<gene>
    <name evidence="1" type="ORF">J5N97_009472</name>
</gene>
<proteinExistence type="predicted"/>
<dbReference type="EMBL" id="JAGGNH010000002">
    <property type="protein sequence ID" value="KAJ0981217.1"/>
    <property type="molecule type" value="Genomic_DNA"/>
</dbReference>
<reference evidence="1" key="1">
    <citation type="submission" date="2021-03" db="EMBL/GenBank/DDBJ databases">
        <authorList>
            <person name="Li Z."/>
            <person name="Yang C."/>
        </authorList>
    </citation>
    <scope>NUCLEOTIDE SEQUENCE</scope>
    <source>
        <strain evidence="1">Dzin_1.0</strain>
        <tissue evidence="1">Leaf</tissue>
    </source>
</reference>
<protein>
    <submittedName>
        <fullName evidence="1">Uncharacterized protein</fullName>
    </submittedName>
</protein>
<dbReference type="Proteomes" id="UP001085076">
    <property type="component" value="Miscellaneous, Linkage group lg02"/>
</dbReference>
<reference evidence="1" key="2">
    <citation type="journal article" date="2022" name="Hortic Res">
        <title>The genome of Dioscorea zingiberensis sheds light on the biosynthesis, origin and evolution of the medicinally important diosgenin saponins.</title>
        <authorList>
            <person name="Li Y."/>
            <person name="Tan C."/>
            <person name="Li Z."/>
            <person name="Guo J."/>
            <person name="Li S."/>
            <person name="Chen X."/>
            <person name="Wang C."/>
            <person name="Dai X."/>
            <person name="Yang H."/>
            <person name="Song W."/>
            <person name="Hou L."/>
            <person name="Xu J."/>
            <person name="Tong Z."/>
            <person name="Xu A."/>
            <person name="Yuan X."/>
            <person name="Wang W."/>
            <person name="Yang Q."/>
            <person name="Chen L."/>
            <person name="Sun Z."/>
            <person name="Wang K."/>
            <person name="Pan B."/>
            <person name="Chen J."/>
            <person name="Bao Y."/>
            <person name="Liu F."/>
            <person name="Qi X."/>
            <person name="Gang D.R."/>
            <person name="Wen J."/>
            <person name="Li J."/>
        </authorList>
    </citation>
    <scope>NUCLEOTIDE SEQUENCE</scope>
    <source>
        <strain evidence="1">Dzin_1.0</strain>
    </source>
</reference>
<accession>A0A9D5CYC6</accession>
<organism evidence="1 2">
    <name type="scientific">Dioscorea zingiberensis</name>
    <dbReference type="NCBI Taxonomy" id="325984"/>
    <lineage>
        <taxon>Eukaryota</taxon>
        <taxon>Viridiplantae</taxon>
        <taxon>Streptophyta</taxon>
        <taxon>Embryophyta</taxon>
        <taxon>Tracheophyta</taxon>
        <taxon>Spermatophyta</taxon>
        <taxon>Magnoliopsida</taxon>
        <taxon>Liliopsida</taxon>
        <taxon>Dioscoreales</taxon>
        <taxon>Dioscoreaceae</taxon>
        <taxon>Dioscorea</taxon>
    </lineage>
</organism>
<evidence type="ECO:0000313" key="2">
    <source>
        <dbReference type="Proteomes" id="UP001085076"/>
    </source>
</evidence>
<dbReference type="AlphaFoldDB" id="A0A9D5CYC6"/>
<sequence length="77" mass="9123">MKGNKINSFVCRGLTHFGHNFILELWYRLRGQLARFDFSWGDIDYHQETLENLKLVVKSTKKLCAHELVHHFQLGVH</sequence>
<dbReference type="OrthoDB" id="108365at2759"/>
<comment type="caution">
    <text evidence="1">The sequence shown here is derived from an EMBL/GenBank/DDBJ whole genome shotgun (WGS) entry which is preliminary data.</text>
</comment>
<name>A0A9D5CYC6_9LILI</name>
<keyword evidence="2" id="KW-1185">Reference proteome</keyword>
<evidence type="ECO:0000313" key="1">
    <source>
        <dbReference type="EMBL" id="KAJ0981217.1"/>
    </source>
</evidence>